<dbReference type="Proteomes" id="UP000274131">
    <property type="component" value="Unassembled WGS sequence"/>
</dbReference>
<dbReference type="PANTHER" id="PTHR23259:SF70">
    <property type="entry name" value="ACCESSORY GLAND PROTEIN ACP62F-RELATED"/>
    <property type="match status" value="1"/>
</dbReference>
<gene>
    <name evidence="6" type="ORF">EVEC_LOCUS12269</name>
</gene>
<dbReference type="Gene3D" id="2.10.25.10">
    <property type="entry name" value="Laminin"/>
    <property type="match status" value="2"/>
</dbReference>
<dbReference type="InterPro" id="IPR002919">
    <property type="entry name" value="TIL_dom"/>
</dbReference>
<dbReference type="FunFam" id="2.10.25.10:FF:000055">
    <property type="entry name" value="alpha-tectorin isoform X1"/>
    <property type="match status" value="1"/>
</dbReference>
<evidence type="ECO:0000259" key="5">
    <source>
        <dbReference type="Pfam" id="PF01826"/>
    </source>
</evidence>
<evidence type="ECO:0000256" key="3">
    <source>
        <dbReference type="ARBA" id="ARBA00022900"/>
    </source>
</evidence>
<evidence type="ECO:0000256" key="1">
    <source>
        <dbReference type="ARBA" id="ARBA00007611"/>
    </source>
</evidence>
<dbReference type="EMBL" id="UXUI01013977">
    <property type="protein sequence ID" value="VDD97518.1"/>
    <property type="molecule type" value="Genomic_DNA"/>
</dbReference>
<dbReference type="OrthoDB" id="5912264at2759"/>
<dbReference type="WBParaSite" id="EVEC_0001311501-mRNA-1">
    <property type="protein sequence ID" value="EVEC_0001311501-mRNA-1"/>
    <property type="gene ID" value="EVEC_0001311501"/>
</dbReference>
<evidence type="ECO:0000256" key="2">
    <source>
        <dbReference type="ARBA" id="ARBA00022690"/>
    </source>
</evidence>
<protein>
    <submittedName>
        <fullName evidence="8">TIL domain-containing protein</fullName>
    </submittedName>
</protein>
<dbReference type="GO" id="GO:0004867">
    <property type="term" value="F:serine-type endopeptidase inhibitor activity"/>
    <property type="evidence" value="ECO:0007669"/>
    <property type="project" value="UniProtKB-KW"/>
</dbReference>
<accession>A0A0N4VQ23</accession>
<evidence type="ECO:0000256" key="4">
    <source>
        <dbReference type="ARBA" id="ARBA00023157"/>
    </source>
</evidence>
<name>A0A0N4VQ23_ENTVE</name>
<proteinExistence type="inferred from homology"/>
<evidence type="ECO:0000313" key="8">
    <source>
        <dbReference type="WBParaSite" id="EVEC_0001311501-mRNA-1"/>
    </source>
</evidence>
<keyword evidence="2" id="KW-0646">Protease inhibitor</keyword>
<keyword evidence="7" id="KW-1185">Reference proteome</keyword>
<feature type="domain" description="TIL" evidence="5">
    <location>
        <begin position="41"/>
        <end position="94"/>
    </location>
</feature>
<dbReference type="InterPro" id="IPR051368">
    <property type="entry name" value="SerProtInhib-TIL_Domain"/>
</dbReference>
<feature type="domain" description="TIL" evidence="5">
    <location>
        <begin position="108"/>
        <end position="162"/>
    </location>
</feature>
<evidence type="ECO:0000313" key="7">
    <source>
        <dbReference type="Proteomes" id="UP000274131"/>
    </source>
</evidence>
<dbReference type="PANTHER" id="PTHR23259">
    <property type="entry name" value="RIDDLE"/>
    <property type="match status" value="1"/>
</dbReference>
<keyword evidence="4" id="KW-1015">Disulfide bond</keyword>
<keyword evidence="3" id="KW-0722">Serine protease inhibitor</keyword>
<dbReference type="CDD" id="cd19941">
    <property type="entry name" value="TIL"/>
    <property type="match status" value="2"/>
</dbReference>
<dbReference type="InterPro" id="IPR036084">
    <property type="entry name" value="Ser_inhib-like_sf"/>
</dbReference>
<dbReference type="Pfam" id="PF01826">
    <property type="entry name" value="TIL"/>
    <property type="match status" value="2"/>
</dbReference>
<reference evidence="6 7" key="2">
    <citation type="submission" date="2018-10" db="EMBL/GenBank/DDBJ databases">
        <authorList>
            <consortium name="Pathogen Informatics"/>
        </authorList>
    </citation>
    <scope>NUCLEOTIDE SEQUENCE [LARGE SCALE GENOMIC DNA]</scope>
</reference>
<sequence length="162" mass="18200">MLYLFLNFKSVICSKLSSSLLLQLCLWLVTIEALLYEDEKCGPNSHFVRCGSLCQKKCNEPELQNCPRICFRGCICDQGYILDDQEKCIKPEECPAPRLARAAQGKKCNRNEHYTTCGTACEPTCGKPLPDLCTMECVPDVCQCNPGFFRHATKGCVRQSEC</sequence>
<organism evidence="8">
    <name type="scientific">Enterobius vermicularis</name>
    <name type="common">Human pinworm</name>
    <dbReference type="NCBI Taxonomy" id="51028"/>
    <lineage>
        <taxon>Eukaryota</taxon>
        <taxon>Metazoa</taxon>
        <taxon>Ecdysozoa</taxon>
        <taxon>Nematoda</taxon>
        <taxon>Chromadorea</taxon>
        <taxon>Rhabditida</taxon>
        <taxon>Spirurina</taxon>
        <taxon>Oxyuridomorpha</taxon>
        <taxon>Oxyuroidea</taxon>
        <taxon>Oxyuridae</taxon>
        <taxon>Enterobius</taxon>
    </lineage>
</organism>
<dbReference type="AlphaFoldDB" id="A0A0N4VQ23"/>
<dbReference type="STRING" id="51028.A0A0N4VQ23"/>
<comment type="similarity">
    <text evidence="1">Belongs to the serine protease inhibitor-like (TIL domain-containing) family.</text>
</comment>
<reference evidence="8" key="1">
    <citation type="submission" date="2017-02" db="UniProtKB">
        <authorList>
            <consortium name="WormBaseParasite"/>
        </authorList>
    </citation>
    <scope>IDENTIFICATION</scope>
</reference>
<dbReference type="SUPFAM" id="SSF57567">
    <property type="entry name" value="Serine protease inhibitors"/>
    <property type="match status" value="2"/>
</dbReference>
<evidence type="ECO:0000313" key="6">
    <source>
        <dbReference type="EMBL" id="VDD97518.1"/>
    </source>
</evidence>